<reference evidence="2 3" key="1">
    <citation type="submission" date="2024-01" db="EMBL/GenBank/DDBJ databases">
        <title>Multi-omics insights into the function and evolution of sodium benzoate biodegradation pathways in Benzoatithermus flavus gen. nov., sp. nov. from hot spring.</title>
        <authorList>
            <person name="Hu C.-J."/>
            <person name="Li W.-J."/>
        </authorList>
    </citation>
    <scope>NUCLEOTIDE SEQUENCE [LARGE SCALE GENOMIC DNA]</scope>
    <source>
        <strain evidence="2 3">SYSU G07066</strain>
    </source>
</reference>
<evidence type="ECO:0000313" key="3">
    <source>
        <dbReference type="Proteomes" id="UP001375743"/>
    </source>
</evidence>
<organism evidence="2 3">
    <name type="scientific">Benzoatithermus flavus</name>
    <dbReference type="NCBI Taxonomy" id="3108223"/>
    <lineage>
        <taxon>Bacteria</taxon>
        <taxon>Pseudomonadati</taxon>
        <taxon>Pseudomonadota</taxon>
        <taxon>Alphaproteobacteria</taxon>
        <taxon>Geminicoccales</taxon>
        <taxon>Geminicoccaceae</taxon>
        <taxon>Benzoatithermus</taxon>
    </lineage>
</organism>
<dbReference type="InterPro" id="IPR006637">
    <property type="entry name" value="ChW"/>
</dbReference>
<feature type="chain" id="PRO_5046513082" evidence="1">
    <location>
        <begin position="26"/>
        <end position="179"/>
    </location>
</feature>
<keyword evidence="3" id="KW-1185">Reference proteome</keyword>
<name>A0ABU8XRT8_9PROT</name>
<comment type="caution">
    <text evidence="2">The sequence shown here is derived from an EMBL/GenBank/DDBJ whole genome shotgun (WGS) entry which is preliminary data.</text>
</comment>
<proteinExistence type="predicted"/>
<dbReference type="Pfam" id="PF07538">
    <property type="entry name" value="ChW"/>
    <property type="match status" value="3"/>
</dbReference>
<dbReference type="Proteomes" id="UP001375743">
    <property type="component" value="Unassembled WGS sequence"/>
</dbReference>
<dbReference type="RefSeq" id="WP_418159786.1">
    <property type="nucleotide sequence ID" value="NZ_JBBLZC010000011.1"/>
</dbReference>
<feature type="signal peptide" evidence="1">
    <location>
        <begin position="1"/>
        <end position="25"/>
    </location>
</feature>
<accession>A0ABU8XRT8</accession>
<keyword evidence="1" id="KW-0732">Signal</keyword>
<protein>
    <submittedName>
        <fullName evidence="2">Uncharacterized protein</fullName>
    </submittedName>
</protein>
<dbReference type="EMBL" id="JBBLZC010000011">
    <property type="protein sequence ID" value="MEK0083935.1"/>
    <property type="molecule type" value="Genomic_DNA"/>
</dbReference>
<evidence type="ECO:0000313" key="2">
    <source>
        <dbReference type="EMBL" id="MEK0083935.1"/>
    </source>
</evidence>
<gene>
    <name evidence="2" type="ORF">U1T56_12300</name>
</gene>
<evidence type="ECO:0000256" key="1">
    <source>
        <dbReference type="SAM" id="SignalP"/>
    </source>
</evidence>
<sequence length="179" mass="19650">MLRRYFGMLSAAALMLPVIAGSASAASADPPHRGLPYVKLAGVVHIENLGDKPLRDGRWAGTMGRSLRLEGFQLASAGRLGGNTHLEYMCHVQDLGDLPAPNQWYARGEFCGTRGQSKRLEGFAIRVAGRNAALYDVLYQCHVQDLGTSDVKKNGEFCGTRGQQKRVEAMRVVVLKNWY</sequence>